<dbReference type="Pfam" id="PF00027">
    <property type="entry name" value="cNMP_binding"/>
    <property type="match status" value="1"/>
</dbReference>
<dbReference type="InterPro" id="IPR036390">
    <property type="entry name" value="WH_DNA-bd_sf"/>
</dbReference>
<dbReference type="InterPro" id="IPR036388">
    <property type="entry name" value="WH-like_DNA-bd_sf"/>
</dbReference>
<dbReference type="PROSITE" id="PS51063">
    <property type="entry name" value="HTH_CRP_2"/>
    <property type="match status" value="1"/>
</dbReference>
<keyword evidence="2" id="KW-0238">DNA-binding</keyword>
<evidence type="ECO:0000259" key="5">
    <source>
        <dbReference type="PROSITE" id="PS51063"/>
    </source>
</evidence>
<accession>A0ABU3LDB5</accession>
<feature type="domain" description="Cyclic nucleotide-binding" evidence="4">
    <location>
        <begin position="12"/>
        <end position="91"/>
    </location>
</feature>
<organism evidence="6 7">
    <name type="scientific">Asprobacillus argus</name>
    <dbReference type="NCBI Taxonomy" id="3076534"/>
    <lineage>
        <taxon>Bacteria</taxon>
        <taxon>Pseudomonadati</taxon>
        <taxon>Bacteroidota</taxon>
        <taxon>Flavobacteriia</taxon>
        <taxon>Flavobacteriales</taxon>
        <taxon>Flavobacteriaceae</taxon>
        <taxon>Asprobacillus</taxon>
    </lineage>
</organism>
<evidence type="ECO:0000256" key="1">
    <source>
        <dbReference type="ARBA" id="ARBA00023015"/>
    </source>
</evidence>
<name>A0ABU3LDB5_9FLAO</name>
<evidence type="ECO:0000313" key="7">
    <source>
        <dbReference type="Proteomes" id="UP001257277"/>
    </source>
</evidence>
<dbReference type="SMART" id="SM00100">
    <property type="entry name" value="cNMP"/>
    <property type="match status" value="1"/>
</dbReference>
<protein>
    <submittedName>
        <fullName evidence="6">Crp/Fnr family transcriptional regulator</fullName>
    </submittedName>
</protein>
<reference evidence="6 7" key="1">
    <citation type="submission" date="2023-09" db="EMBL/GenBank/DDBJ databases">
        <title>Novel taxa isolated from Blanes Bay.</title>
        <authorList>
            <person name="Rey-Velasco X."/>
            <person name="Lucena T."/>
        </authorList>
    </citation>
    <scope>NUCLEOTIDE SEQUENCE [LARGE SCALE GENOMIC DNA]</scope>
    <source>
        <strain evidence="6 7">S356</strain>
    </source>
</reference>
<dbReference type="InterPro" id="IPR012318">
    <property type="entry name" value="HTH_CRP"/>
</dbReference>
<keyword evidence="3" id="KW-0804">Transcription</keyword>
<dbReference type="InterPro" id="IPR000595">
    <property type="entry name" value="cNMP-bd_dom"/>
</dbReference>
<sequence>MKSLWFFDDVNLFNLLCPHKFKEYRSCHTFDKYGKNDYVYFEADAANKVFLIESGKVKIGYYNEDGTEVIHAILRKGELFGEKAILGEEKRNEFAQSIDSKTSICPISVEAMLDLMRDHKTFSLRIYKFLGLRFKKLERRLQLLLFKDAKTRLLEFLDELCEDYGHDCPKTGDSVIEHPYTQKDIASLIGTSRPTLNTILNELKEDNIISFNRKEIRILRDNFANVS</sequence>
<dbReference type="InterPro" id="IPR014710">
    <property type="entry name" value="RmlC-like_jellyroll"/>
</dbReference>
<dbReference type="PANTHER" id="PTHR24567">
    <property type="entry name" value="CRP FAMILY TRANSCRIPTIONAL REGULATORY PROTEIN"/>
    <property type="match status" value="1"/>
</dbReference>
<dbReference type="Gene3D" id="1.10.10.10">
    <property type="entry name" value="Winged helix-like DNA-binding domain superfamily/Winged helix DNA-binding domain"/>
    <property type="match status" value="1"/>
</dbReference>
<dbReference type="SUPFAM" id="SSF51206">
    <property type="entry name" value="cAMP-binding domain-like"/>
    <property type="match status" value="1"/>
</dbReference>
<dbReference type="InterPro" id="IPR050397">
    <property type="entry name" value="Env_Response_Regulators"/>
</dbReference>
<evidence type="ECO:0000256" key="3">
    <source>
        <dbReference type="ARBA" id="ARBA00023163"/>
    </source>
</evidence>
<dbReference type="PANTHER" id="PTHR24567:SF74">
    <property type="entry name" value="HTH-TYPE TRANSCRIPTIONAL REGULATOR ARCR"/>
    <property type="match status" value="1"/>
</dbReference>
<evidence type="ECO:0000259" key="4">
    <source>
        <dbReference type="PROSITE" id="PS50042"/>
    </source>
</evidence>
<dbReference type="SMART" id="SM00419">
    <property type="entry name" value="HTH_CRP"/>
    <property type="match status" value="1"/>
</dbReference>
<dbReference type="PROSITE" id="PS50042">
    <property type="entry name" value="CNMP_BINDING_3"/>
    <property type="match status" value="1"/>
</dbReference>
<dbReference type="InterPro" id="IPR018490">
    <property type="entry name" value="cNMP-bd_dom_sf"/>
</dbReference>
<dbReference type="Gene3D" id="2.60.120.10">
    <property type="entry name" value="Jelly Rolls"/>
    <property type="match status" value="1"/>
</dbReference>
<evidence type="ECO:0000256" key="2">
    <source>
        <dbReference type="ARBA" id="ARBA00023125"/>
    </source>
</evidence>
<comment type="caution">
    <text evidence="6">The sequence shown here is derived from an EMBL/GenBank/DDBJ whole genome shotgun (WGS) entry which is preliminary data.</text>
</comment>
<dbReference type="RefSeq" id="WP_349240955.1">
    <property type="nucleotide sequence ID" value="NZ_JAVTTO010000002.1"/>
</dbReference>
<evidence type="ECO:0000313" key="6">
    <source>
        <dbReference type="EMBL" id="MDT7831697.1"/>
    </source>
</evidence>
<dbReference type="Pfam" id="PF13545">
    <property type="entry name" value="HTH_Crp_2"/>
    <property type="match status" value="1"/>
</dbReference>
<gene>
    <name evidence="6" type="ORF">RQM59_04860</name>
</gene>
<keyword evidence="1" id="KW-0805">Transcription regulation</keyword>
<dbReference type="Proteomes" id="UP001257277">
    <property type="component" value="Unassembled WGS sequence"/>
</dbReference>
<dbReference type="CDD" id="cd00038">
    <property type="entry name" value="CAP_ED"/>
    <property type="match status" value="1"/>
</dbReference>
<dbReference type="SUPFAM" id="SSF46785">
    <property type="entry name" value="Winged helix' DNA-binding domain"/>
    <property type="match status" value="1"/>
</dbReference>
<keyword evidence="7" id="KW-1185">Reference proteome</keyword>
<dbReference type="EMBL" id="JAVTTO010000002">
    <property type="protein sequence ID" value="MDT7831697.1"/>
    <property type="molecule type" value="Genomic_DNA"/>
</dbReference>
<feature type="domain" description="HTH crp-type" evidence="5">
    <location>
        <begin position="147"/>
        <end position="222"/>
    </location>
</feature>
<proteinExistence type="predicted"/>